<dbReference type="Proteomes" id="UP000192578">
    <property type="component" value="Unassembled WGS sequence"/>
</dbReference>
<comment type="caution">
    <text evidence="2">The sequence shown here is derived from an EMBL/GenBank/DDBJ whole genome shotgun (WGS) entry which is preliminary data.</text>
</comment>
<gene>
    <name evidence="2" type="ORF">BV898_01904</name>
</gene>
<name>A0A1W0XA09_HYPEX</name>
<evidence type="ECO:0000313" key="2">
    <source>
        <dbReference type="EMBL" id="OQV24367.1"/>
    </source>
</evidence>
<feature type="compositionally biased region" description="Low complexity" evidence="1">
    <location>
        <begin position="118"/>
        <end position="127"/>
    </location>
</feature>
<proteinExistence type="predicted"/>
<dbReference type="EMBL" id="MTYJ01000007">
    <property type="protein sequence ID" value="OQV24367.1"/>
    <property type="molecule type" value="Genomic_DNA"/>
</dbReference>
<feature type="compositionally biased region" description="Polar residues" evidence="1">
    <location>
        <begin position="1"/>
        <end position="10"/>
    </location>
</feature>
<feature type="compositionally biased region" description="Basic and acidic residues" evidence="1">
    <location>
        <begin position="327"/>
        <end position="340"/>
    </location>
</feature>
<evidence type="ECO:0000256" key="1">
    <source>
        <dbReference type="SAM" id="MobiDB-lite"/>
    </source>
</evidence>
<sequence length="463" mass="51129">MTDSSTTQSRDLLAPSWLIRANNHSPTPPFRAVPTSQQSPRGTGGDNDNWGASGGDRHHSNNHHHLNGVTERKILQSSRFQWQERANGGDLQQENYFNYPHNGHNRISDYDQQDTSLRRSNSINNGGRNHHHHHSLNGRNNGSSLSQQNLWNNNGNNNGRGKFEGHFRNGNGSNGAFREAQPNSNGISYSIVTSKGLRPGAGPTSPVLQQSDFPSLSVNPAKVEVAPTKCAQNTVWGNPPHLAKVMKRSLSNQSYMEGGGTILGPHYGKGFFLGTRGRDLKEDYDVLSSSAGDGLGIDDYQKSDFAEHSSTGSAEDDIHPENLTLSQREEQQEGRDSRSEDIEDAGWTISDVTARREQLPEPSMLSSTGSTGSVESMDSHHSNQSGPAMMVEDLLEAADQDFIAPEEKERILHALEEIKERTGSESYYERALKGKQRPIFPDTKDDDEEDPDDDDDPDDSYLK</sequence>
<accession>A0A1W0XA09</accession>
<feature type="region of interest" description="Disordered" evidence="1">
    <location>
        <begin position="419"/>
        <end position="463"/>
    </location>
</feature>
<feature type="compositionally biased region" description="Polar residues" evidence="1">
    <location>
        <begin position="364"/>
        <end position="386"/>
    </location>
</feature>
<feature type="compositionally biased region" description="Acidic residues" evidence="1">
    <location>
        <begin position="444"/>
        <end position="463"/>
    </location>
</feature>
<keyword evidence="3" id="KW-1185">Reference proteome</keyword>
<evidence type="ECO:0000313" key="3">
    <source>
        <dbReference type="Proteomes" id="UP000192578"/>
    </source>
</evidence>
<reference evidence="3" key="1">
    <citation type="submission" date="2017-01" db="EMBL/GenBank/DDBJ databases">
        <title>Comparative genomics of anhydrobiosis in the tardigrade Hypsibius dujardini.</title>
        <authorList>
            <person name="Yoshida Y."/>
            <person name="Koutsovoulos G."/>
            <person name="Laetsch D."/>
            <person name="Stevens L."/>
            <person name="Kumar S."/>
            <person name="Horikawa D."/>
            <person name="Ishino K."/>
            <person name="Komine S."/>
            <person name="Tomita M."/>
            <person name="Blaxter M."/>
            <person name="Arakawa K."/>
        </authorList>
    </citation>
    <scope>NUCLEOTIDE SEQUENCE [LARGE SCALE GENOMIC DNA]</scope>
    <source>
        <strain evidence="3">Z151</strain>
    </source>
</reference>
<feature type="region of interest" description="Disordered" evidence="1">
    <location>
        <begin position="117"/>
        <end position="183"/>
    </location>
</feature>
<feature type="region of interest" description="Disordered" evidence="1">
    <location>
        <begin position="1"/>
        <end position="64"/>
    </location>
</feature>
<feature type="region of interest" description="Disordered" evidence="1">
    <location>
        <begin position="306"/>
        <end position="402"/>
    </location>
</feature>
<protein>
    <submittedName>
        <fullName evidence="2">Uncharacterized protein</fullName>
    </submittedName>
</protein>
<feature type="compositionally biased region" description="Low complexity" evidence="1">
    <location>
        <begin position="137"/>
        <end position="160"/>
    </location>
</feature>
<dbReference type="OrthoDB" id="10065358at2759"/>
<organism evidence="2 3">
    <name type="scientific">Hypsibius exemplaris</name>
    <name type="common">Freshwater tardigrade</name>
    <dbReference type="NCBI Taxonomy" id="2072580"/>
    <lineage>
        <taxon>Eukaryota</taxon>
        <taxon>Metazoa</taxon>
        <taxon>Ecdysozoa</taxon>
        <taxon>Tardigrada</taxon>
        <taxon>Eutardigrada</taxon>
        <taxon>Parachela</taxon>
        <taxon>Hypsibioidea</taxon>
        <taxon>Hypsibiidae</taxon>
        <taxon>Hypsibius</taxon>
    </lineage>
</organism>
<feature type="compositionally biased region" description="Basic and acidic residues" evidence="1">
    <location>
        <begin position="419"/>
        <end position="432"/>
    </location>
</feature>
<dbReference type="AlphaFoldDB" id="A0A1W0XA09"/>